<evidence type="ECO:0000313" key="1">
    <source>
        <dbReference type="EMBL" id="UYG16561.1"/>
    </source>
</evidence>
<accession>A0ABY6G1P4</accession>
<dbReference type="Pfam" id="PF13344">
    <property type="entry name" value="Hydrolase_6"/>
    <property type="match status" value="1"/>
</dbReference>
<dbReference type="PANTHER" id="PTHR19288">
    <property type="entry name" value="4-NITROPHENYLPHOSPHATASE-RELATED"/>
    <property type="match status" value="1"/>
</dbReference>
<dbReference type="PANTHER" id="PTHR19288:SF95">
    <property type="entry name" value="D-GLYCEROL 3-PHOSPHATE PHOSPHATASE"/>
    <property type="match status" value="1"/>
</dbReference>
<keyword evidence="1" id="KW-0378">Hydrolase</keyword>
<dbReference type="NCBIfam" id="TIGR01549">
    <property type="entry name" value="HAD-SF-IA-v1"/>
    <property type="match status" value="1"/>
</dbReference>
<keyword evidence="2" id="KW-1185">Reference proteome</keyword>
<dbReference type="Proteomes" id="UP001164305">
    <property type="component" value="Chromosome"/>
</dbReference>
<dbReference type="InterPro" id="IPR006439">
    <property type="entry name" value="HAD-SF_hydro_IA"/>
</dbReference>
<dbReference type="SUPFAM" id="SSF56784">
    <property type="entry name" value="HAD-like"/>
    <property type="match status" value="1"/>
</dbReference>
<dbReference type="Gene3D" id="3.40.50.1000">
    <property type="entry name" value="HAD superfamily/HAD-like"/>
    <property type="match status" value="2"/>
</dbReference>
<dbReference type="Pfam" id="PF13242">
    <property type="entry name" value="Hydrolase_like"/>
    <property type="match status" value="1"/>
</dbReference>
<organism evidence="1 2">
    <name type="scientific">Brachybacterium huguangmaarense</name>
    <dbReference type="NCBI Taxonomy" id="1652028"/>
    <lineage>
        <taxon>Bacteria</taxon>
        <taxon>Bacillati</taxon>
        <taxon>Actinomycetota</taxon>
        <taxon>Actinomycetes</taxon>
        <taxon>Micrococcales</taxon>
        <taxon>Dermabacteraceae</taxon>
        <taxon>Brachybacterium</taxon>
    </lineage>
</organism>
<name>A0ABY6G1P4_9MICO</name>
<dbReference type="GO" id="GO:0016787">
    <property type="term" value="F:hydrolase activity"/>
    <property type="evidence" value="ECO:0007669"/>
    <property type="project" value="UniProtKB-KW"/>
</dbReference>
<dbReference type="EMBL" id="CP107020">
    <property type="protein sequence ID" value="UYG16561.1"/>
    <property type="molecule type" value="Genomic_DNA"/>
</dbReference>
<dbReference type="InterPro" id="IPR023214">
    <property type="entry name" value="HAD_sf"/>
</dbReference>
<proteinExistence type="predicted"/>
<reference evidence="1" key="1">
    <citation type="submission" date="2022-10" db="EMBL/GenBank/DDBJ databases">
        <title>Whole-Genome Sequencing of Brachybacterium huguangmaarense BRM-3, Isolated from Betula schmidtii.</title>
        <authorList>
            <person name="Haam D."/>
        </authorList>
    </citation>
    <scope>NUCLEOTIDE SEQUENCE</scope>
    <source>
        <strain evidence="1">BRM-3</strain>
    </source>
</reference>
<evidence type="ECO:0000313" key="2">
    <source>
        <dbReference type="Proteomes" id="UP001164305"/>
    </source>
</evidence>
<dbReference type="NCBIfam" id="TIGR01460">
    <property type="entry name" value="HAD-SF-IIA"/>
    <property type="match status" value="1"/>
</dbReference>
<dbReference type="RefSeq" id="WP_263593774.1">
    <property type="nucleotide sequence ID" value="NZ_CP107020.1"/>
</dbReference>
<sequence length="338" mass="34741">MIRRPDLSLLDRYDALLLDLDGTLMNGARPIPGAADGVDGARAKGRSIVFATNNASRTPEQVVSHLAGVGVTAAEDEIVTSPQIAARLLAEDLDEGASVLVIGGPSLSAEISTVGLTPVAEDGEDVVAVVQGWAPSVGWQQLAEGAYALRRGARWMATNTDATLPTEKGLAPGNGALVAAVRHATGLEPEVAGKPEPGMFELAARQVGSASPLVVGDRLDTDIEGGNRAGIDTLLVLTGVSTVLEALHAVPRQRPTWIHADLTGLDAPCPAAVVDGDRARCGAVSARWQDGDIALLGDAADLRTIRAALALVVAHCPDAPWKGRLLDADGQDAALAAS</sequence>
<gene>
    <name evidence="1" type="ORF">BRM3_13295</name>
</gene>
<dbReference type="InterPro" id="IPR006357">
    <property type="entry name" value="HAD-SF_hydro_IIA"/>
</dbReference>
<dbReference type="InterPro" id="IPR036412">
    <property type="entry name" value="HAD-like_sf"/>
</dbReference>
<protein>
    <submittedName>
        <fullName evidence="1">HAD-IIA family hydrolase</fullName>
    </submittedName>
</protein>